<accession>A0ABT5VYD8</accession>
<dbReference type="Proteomes" id="UP001528920">
    <property type="component" value="Unassembled WGS sequence"/>
</dbReference>
<keyword evidence="5" id="KW-0732">Signal</keyword>
<sequence length="630" mass="72014">MIKRFTLILLICIASNTAFSQKLSVFMGDKEFDQFNYLKAVEYYEHALKKDSSVVHVQRRLAQSYHKIGDNDNSFKFYELLTNNSSHENSDWILYGDLSRENGKYRLAKKCYQEYLKVDSDKEEIKSLVEQMEMLEKVDLTELKCAINEVDFNSSYSDFAPALYGNKVIFSSGRKSKSFRSDKYGWNGQYFLELFQFTKDTIAEEQIIRFAKGIGSRYHEGVVCFSKDLNQMFFTRSNYFKGKLNRDEKGVNNLKIFIAEKENDNWKIAAEFPFNSDKYSVGHPSLSADGNTLYFVSDMPGGIGGTDVYKSLLKNGKWTKPINLGKKINTSENEMFPHVNGNTLFFASNGRAGMGGLDIYVADLISDETELTHLGAPVNSEADDFALVMHANSNQGYFSSNRRTGKGDDDIYQFAIAGTNDVEIQILNAETHELIAADEILVNDKVDSSLDFNSETFSYTKEITREENYDLHISREGFVSKDTSFYSDLFDAKQKHVYYLTSIPVVEEIVDALPESLPPIYFDYDKHEITSEANKILIDLFELLSKHEDMAVTVMANTDVRGSNRYNKRLAKNRAKSARKVLLKLGVSADRIDMGVIGEEKPLNKIDSQSEEEWHKFNRRVDFELKSIEK</sequence>
<comment type="subcellular location">
    <subcellularLocation>
        <location evidence="1">Cell outer membrane</location>
    </subcellularLocation>
</comment>
<dbReference type="InterPro" id="IPR011659">
    <property type="entry name" value="WD40"/>
</dbReference>
<dbReference type="Gene3D" id="3.30.1330.60">
    <property type="entry name" value="OmpA-like domain"/>
    <property type="match status" value="1"/>
</dbReference>
<dbReference type="PANTHER" id="PTHR30329:SF21">
    <property type="entry name" value="LIPOPROTEIN YIAD-RELATED"/>
    <property type="match status" value="1"/>
</dbReference>
<dbReference type="Pfam" id="PF00691">
    <property type="entry name" value="OmpA"/>
    <property type="match status" value="1"/>
</dbReference>
<dbReference type="Gene3D" id="1.25.40.10">
    <property type="entry name" value="Tetratricopeptide repeat domain"/>
    <property type="match status" value="1"/>
</dbReference>
<dbReference type="Pfam" id="PF07676">
    <property type="entry name" value="PD40"/>
    <property type="match status" value="1"/>
</dbReference>
<dbReference type="SUPFAM" id="SSF48452">
    <property type="entry name" value="TPR-like"/>
    <property type="match status" value="1"/>
</dbReference>
<dbReference type="SUPFAM" id="SSF82171">
    <property type="entry name" value="DPP6 N-terminal domain-like"/>
    <property type="match status" value="1"/>
</dbReference>
<dbReference type="InterPro" id="IPR006664">
    <property type="entry name" value="OMP_bac"/>
</dbReference>
<protein>
    <submittedName>
        <fullName evidence="7">OmpA family protein</fullName>
    </submittedName>
</protein>
<evidence type="ECO:0000256" key="3">
    <source>
        <dbReference type="ARBA" id="ARBA00023237"/>
    </source>
</evidence>
<feature type="domain" description="OmpA-like" evidence="6">
    <location>
        <begin position="509"/>
        <end position="629"/>
    </location>
</feature>
<gene>
    <name evidence="7" type="ORF">L3049_20760</name>
</gene>
<evidence type="ECO:0000313" key="7">
    <source>
        <dbReference type="EMBL" id="MDE5420429.1"/>
    </source>
</evidence>
<dbReference type="InterPro" id="IPR036737">
    <property type="entry name" value="OmpA-like_sf"/>
</dbReference>
<feature type="chain" id="PRO_5045093463" evidence="5">
    <location>
        <begin position="21"/>
        <end position="630"/>
    </location>
</feature>
<evidence type="ECO:0000259" key="6">
    <source>
        <dbReference type="PROSITE" id="PS51123"/>
    </source>
</evidence>
<dbReference type="RefSeq" id="WP_275111760.1">
    <property type="nucleotide sequence ID" value="NZ_JAKJSC010000011.1"/>
</dbReference>
<dbReference type="EMBL" id="JAKJSC010000011">
    <property type="protein sequence ID" value="MDE5420429.1"/>
    <property type="molecule type" value="Genomic_DNA"/>
</dbReference>
<evidence type="ECO:0000256" key="5">
    <source>
        <dbReference type="SAM" id="SignalP"/>
    </source>
</evidence>
<dbReference type="CDD" id="cd07185">
    <property type="entry name" value="OmpA_C-like"/>
    <property type="match status" value="1"/>
</dbReference>
<dbReference type="InterPro" id="IPR011990">
    <property type="entry name" value="TPR-like_helical_dom_sf"/>
</dbReference>
<dbReference type="InterPro" id="IPR019734">
    <property type="entry name" value="TPR_rpt"/>
</dbReference>
<name>A0ABT5VYD8_9BACT</name>
<comment type="caution">
    <text evidence="7">The sequence shown here is derived from an EMBL/GenBank/DDBJ whole genome shotgun (WGS) entry which is preliminary data.</text>
</comment>
<keyword evidence="8" id="KW-1185">Reference proteome</keyword>
<evidence type="ECO:0000256" key="2">
    <source>
        <dbReference type="ARBA" id="ARBA00023136"/>
    </source>
</evidence>
<proteinExistence type="predicted"/>
<dbReference type="SUPFAM" id="SSF103088">
    <property type="entry name" value="OmpA-like"/>
    <property type="match status" value="1"/>
</dbReference>
<dbReference type="PANTHER" id="PTHR30329">
    <property type="entry name" value="STATOR ELEMENT OF FLAGELLAR MOTOR COMPLEX"/>
    <property type="match status" value="1"/>
</dbReference>
<reference evidence="7 8" key="1">
    <citation type="submission" date="2022-01" db="EMBL/GenBank/DDBJ databases">
        <title>Labilibaculum sp. nov, a marine bacterium isolated from Antarctica.</title>
        <authorList>
            <person name="Dai W."/>
        </authorList>
    </citation>
    <scope>NUCLEOTIDE SEQUENCE [LARGE SCALE GENOMIC DNA]</scope>
    <source>
        <strain evidence="7 8">DW002</strain>
    </source>
</reference>
<dbReference type="PRINTS" id="PR01021">
    <property type="entry name" value="OMPADOMAIN"/>
</dbReference>
<dbReference type="Pfam" id="PF13181">
    <property type="entry name" value="TPR_8"/>
    <property type="match status" value="1"/>
</dbReference>
<dbReference type="InterPro" id="IPR006665">
    <property type="entry name" value="OmpA-like"/>
</dbReference>
<evidence type="ECO:0000256" key="1">
    <source>
        <dbReference type="ARBA" id="ARBA00004442"/>
    </source>
</evidence>
<dbReference type="InterPro" id="IPR050330">
    <property type="entry name" value="Bact_OuterMem_StrucFunc"/>
</dbReference>
<dbReference type="PROSITE" id="PS51123">
    <property type="entry name" value="OMPA_2"/>
    <property type="match status" value="1"/>
</dbReference>
<evidence type="ECO:0000256" key="4">
    <source>
        <dbReference type="PROSITE-ProRule" id="PRU00473"/>
    </source>
</evidence>
<keyword evidence="2 4" id="KW-0472">Membrane</keyword>
<dbReference type="InterPro" id="IPR011042">
    <property type="entry name" value="6-blade_b-propeller_TolB-like"/>
</dbReference>
<dbReference type="Gene3D" id="2.120.10.30">
    <property type="entry name" value="TolB, C-terminal domain"/>
    <property type="match status" value="1"/>
</dbReference>
<organism evidence="7 8">
    <name type="scientific">Paralabilibaculum antarcticum</name>
    <dbReference type="NCBI Taxonomy" id="2912572"/>
    <lineage>
        <taxon>Bacteria</taxon>
        <taxon>Pseudomonadati</taxon>
        <taxon>Bacteroidota</taxon>
        <taxon>Bacteroidia</taxon>
        <taxon>Marinilabiliales</taxon>
        <taxon>Marinifilaceae</taxon>
        <taxon>Paralabilibaculum</taxon>
    </lineage>
</organism>
<evidence type="ECO:0000313" key="8">
    <source>
        <dbReference type="Proteomes" id="UP001528920"/>
    </source>
</evidence>
<keyword evidence="3" id="KW-0998">Cell outer membrane</keyword>
<feature type="signal peptide" evidence="5">
    <location>
        <begin position="1"/>
        <end position="20"/>
    </location>
</feature>